<sequence length="57" mass="6476">MAKRLWLITVATRRINPKDSATPPRSPLVIRSNPGTKDRKSTRESNLLSIFNVLDDK</sequence>
<feature type="region of interest" description="Disordered" evidence="1">
    <location>
        <begin position="16"/>
        <end position="43"/>
    </location>
</feature>
<evidence type="ECO:0000313" key="3">
    <source>
        <dbReference type="Proteomes" id="UP001500021"/>
    </source>
</evidence>
<protein>
    <submittedName>
        <fullName evidence="2">Uncharacterized protein</fullName>
    </submittedName>
</protein>
<evidence type="ECO:0000313" key="2">
    <source>
        <dbReference type="EMBL" id="GAA0815294.1"/>
    </source>
</evidence>
<name>A0ABN1L5L5_9GAMM</name>
<proteinExistence type="predicted"/>
<reference evidence="2 3" key="1">
    <citation type="journal article" date="2019" name="Int. J. Syst. Evol. Microbiol.">
        <title>The Global Catalogue of Microorganisms (GCM) 10K type strain sequencing project: providing services to taxonomists for standard genome sequencing and annotation.</title>
        <authorList>
            <consortium name="The Broad Institute Genomics Platform"/>
            <consortium name="The Broad Institute Genome Sequencing Center for Infectious Disease"/>
            <person name="Wu L."/>
            <person name="Ma J."/>
        </authorList>
    </citation>
    <scope>NUCLEOTIDE SEQUENCE [LARGE SCALE GENOMIC DNA]</scope>
    <source>
        <strain evidence="2 3">JCM 15608</strain>
    </source>
</reference>
<dbReference type="EMBL" id="BAAAFA010000004">
    <property type="protein sequence ID" value="GAA0815294.1"/>
    <property type="molecule type" value="Genomic_DNA"/>
</dbReference>
<comment type="caution">
    <text evidence="2">The sequence shown here is derived from an EMBL/GenBank/DDBJ whole genome shotgun (WGS) entry which is preliminary data.</text>
</comment>
<accession>A0ABN1L5L5</accession>
<dbReference type="Proteomes" id="UP001500021">
    <property type="component" value="Unassembled WGS sequence"/>
</dbReference>
<evidence type="ECO:0000256" key="1">
    <source>
        <dbReference type="SAM" id="MobiDB-lite"/>
    </source>
</evidence>
<gene>
    <name evidence="2" type="ORF">GCM10009111_13390</name>
</gene>
<organism evidence="2 3">
    <name type="scientific">Colwellia asteriadis</name>
    <dbReference type="NCBI Taxonomy" id="517723"/>
    <lineage>
        <taxon>Bacteria</taxon>
        <taxon>Pseudomonadati</taxon>
        <taxon>Pseudomonadota</taxon>
        <taxon>Gammaproteobacteria</taxon>
        <taxon>Alteromonadales</taxon>
        <taxon>Colwelliaceae</taxon>
        <taxon>Colwellia</taxon>
    </lineage>
</organism>
<keyword evidence="3" id="KW-1185">Reference proteome</keyword>